<evidence type="ECO:0000256" key="1">
    <source>
        <dbReference type="SAM" id="Coils"/>
    </source>
</evidence>
<gene>
    <name evidence="2" type="ORF">TeGR_g9084</name>
</gene>
<organism evidence="2 3">
    <name type="scientific">Tetraparma gracilis</name>
    <dbReference type="NCBI Taxonomy" id="2962635"/>
    <lineage>
        <taxon>Eukaryota</taxon>
        <taxon>Sar</taxon>
        <taxon>Stramenopiles</taxon>
        <taxon>Ochrophyta</taxon>
        <taxon>Bolidophyceae</taxon>
        <taxon>Parmales</taxon>
        <taxon>Triparmaceae</taxon>
        <taxon>Tetraparma</taxon>
    </lineage>
</organism>
<evidence type="ECO:0000313" key="2">
    <source>
        <dbReference type="EMBL" id="GMI40447.1"/>
    </source>
</evidence>
<keyword evidence="3" id="KW-1185">Reference proteome</keyword>
<comment type="caution">
    <text evidence="2">The sequence shown here is derived from an EMBL/GenBank/DDBJ whole genome shotgun (WGS) entry which is preliminary data.</text>
</comment>
<accession>A0ABQ6N5R1</accession>
<sequence length="548" mass="63138">MSSASALPYTELLSTISELQLDLQKTVTLATSLKSENKSLRSNHEEMKVALVRTRQRYTDTRQSLLDQLATSQNRDAQVESSVSKWKRELTERTLELEELQAKLAPQDLDMLRVKLQEELEGAHAGRLRVVDKEVNKWRQMFFQVRREYELVRTEFEQVSSESDIESAHSQRKAENGGLQKALVKLQQQSRNAAEKQTQEDVQRLQRRLEEMRVVEEELRKELDVSQRARESEEVERHSFVSGHQAERAEVLSRLTLVESEKESMQHRISVLETANATLKTSKAESDLLCDSARQDSIRARKVLAEREKELVDEKAGMREEVSKGRRLWDLEREELQNTIAVLRKHKGQAEDHGTELSKELAESKRALIQAEDSARREARENLSTLQAQIEKVQSENLRLEDNRKRAEIEHKGALTRINRECEAARSDCQRIAREKEAMAARGASLADKAEALKIDVHEHEENGKGLEKSNRELRSTSKKLEKECIDLRTDNAELSRRLEMANDDIARLSAAMDKIREDNIVQANDLKRTIEKDRQALKDKLKEEVAK</sequence>
<name>A0ABQ6N5R1_9STRA</name>
<protein>
    <submittedName>
        <fullName evidence="2">Uncharacterized protein</fullName>
    </submittedName>
</protein>
<feature type="coiled-coil region" evidence="1">
    <location>
        <begin position="179"/>
        <end position="236"/>
    </location>
</feature>
<keyword evidence="1" id="KW-0175">Coiled coil</keyword>
<feature type="coiled-coil region" evidence="1">
    <location>
        <begin position="333"/>
        <end position="435"/>
    </location>
</feature>
<feature type="coiled-coil region" evidence="1">
    <location>
        <begin position="464"/>
        <end position="548"/>
    </location>
</feature>
<reference evidence="2 3" key="1">
    <citation type="journal article" date="2023" name="Commun. Biol.">
        <title>Genome analysis of Parmales, the sister group of diatoms, reveals the evolutionary specialization of diatoms from phago-mixotrophs to photoautotrophs.</title>
        <authorList>
            <person name="Ban H."/>
            <person name="Sato S."/>
            <person name="Yoshikawa S."/>
            <person name="Yamada K."/>
            <person name="Nakamura Y."/>
            <person name="Ichinomiya M."/>
            <person name="Sato N."/>
            <person name="Blanc-Mathieu R."/>
            <person name="Endo H."/>
            <person name="Kuwata A."/>
            <person name="Ogata H."/>
        </authorList>
    </citation>
    <scope>NUCLEOTIDE SEQUENCE [LARGE SCALE GENOMIC DNA]</scope>
</reference>
<proteinExistence type="predicted"/>
<dbReference type="EMBL" id="BRYB01000935">
    <property type="protein sequence ID" value="GMI40447.1"/>
    <property type="molecule type" value="Genomic_DNA"/>
</dbReference>
<dbReference type="Proteomes" id="UP001165060">
    <property type="component" value="Unassembled WGS sequence"/>
</dbReference>
<evidence type="ECO:0000313" key="3">
    <source>
        <dbReference type="Proteomes" id="UP001165060"/>
    </source>
</evidence>